<accession>A0A8R1ED99</accession>
<dbReference type="Proteomes" id="UP000005237">
    <property type="component" value="Unassembled WGS sequence"/>
</dbReference>
<keyword evidence="1" id="KW-0472">Membrane</keyword>
<protein>
    <submittedName>
        <fullName evidence="2">Uncharacterized protein</fullName>
    </submittedName>
</protein>
<reference evidence="2" key="2">
    <citation type="submission" date="2022-06" db="UniProtKB">
        <authorList>
            <consortium name="EnsemblMetazoa"/>
        </authorList>
    </citation>
    <scope>IDENTIFICATION</scope>
    <source>
        <strain evidence="2">DF5081</strain>
    </source>
</reference>
<dbReference type="AlphaFoldDB" id="A0A8R1ED99"/>
<evidence type="ECO:0000256" key="1">
    <source>
        <dbReference type="SAM" id="Phobius"/>
    </source>
</evidence>
<keyword evidence="3" id="KW-1185">Reference proteome</keyword>
<name>A0A8R1ED99_CAEJA</name>
<proteinExistence type="predicted"/>
<keyword evidence="1" id="KW-1133">Transmembrane helix</keyword>
<evidence type="ECO:0000313" key="2">
    <source>
        <dbReference type="EnsemblMetazoa" id="CJA33032.1"/>
    </source>
</evidence>
<reference evidence="3" key="1">
    <citation type="submission" date="2010-08" db="EMBL/GenBank/DDBJ databases">
        <authorList>
            <consortium name="Caenorhabditis japonica Sequencing Consortium"/>
            <person name="Wilson R.K."/>
        </authorList>
    </citation>
    <scope>NUCLEOTIDE SEQUENCE [LARGE SCALE GENOMIC DNA]</scope>
    <source>
        <strain evidence="3">DF5081</strain>
    </source>
</reference>
<feature type="transmembrane region" description="Helical" evidence="1">
    <location>
        <begin position="49"/>
        <end position="70"/>
    </location>
</feature>
<keyword evidence="1" id="KW-0812">Transmembrane</keyword>
<sequence>GWIILRKTSNYQKTYQKTSDPATIMDCFPKQWHSDDVDDSAYNRSFAGVSHPILFCYVSIIFPPTVILFAI</sequence>
<organism evidence="2 3">
    <name type="scientific">Caenorhabditis japonica</name>
    <dbReference type="NCBI Taxonomy" id="281687"/>
    <lineage>
        <taxon>Eukaryota</taxon>
        <taxon>Metazoa</taxon>
        <taxon>Ecdysozoa</taxon>
        <taxon>Nematoda</taxon>
        <taxon>Chromadorea</taxon>
        <taxon>Rhabditida</taxon>
        <taxon>Rhabditina</taxon>
        <taxon>Rhabditomorpha</taxon>
        <taxon>Rhabditoidea</taxon>
        <taxon>Rhabditidae</taxon>
        <taxon>Peloderinae</taxon>
        <taxon>Caenorhabditis</taxon>
    </lineage>
</organism>
<evidence type="ECO:0000313" key="3">
    <source>
        <dbReference type="Proteomes" id="UP000005237"/>
    </source>
</evidence>
<dbReference type="EnsemblMetazoa" id="CJA33032.1">
    <property type="protein sequence ID" value="CJA33032.1"/>
    <property type="gene ID" value="WBGene00208879"/>
</dbReference>